<evidence type="ECO:0000256" key="9">
    <source>
        <dbReference type="ARBA" id="ARBA00022833"/>
    </source>
</evidence>
<dbReference type="GO" id="GO:0006508">
    <property type="term" value="P:proteolysis"/>
    <property type="evidence" value="ECO:0007669"/>
    <property type="project" value="UniProtKB-KW"/>
</dbReference>
<protein>
    <submittedName>
        <fullName evidence="15">Por secretion system C-terminal sorting domain-containing protein</fullName>
    </submittedName>
</protein>
<comment type="similarity">
    <text evidence="3">Belongs to the peptidase M36 family.</text>
</comment>
<name>A0A1M4YLG4_9FLAO</name>
<evidence type="ECO:0000256" key="12">
    <source>
        <dbReference type="SAM" id="SignalP"/>
    </source>
</evidence>
<keyword evidence="11" id="KW-0865">Zymogen</keyword>
<dbReference type="Gene3D" id="1.10.390.10">
    <property type="entry name" value="Neutral Protease Domain 2"/>
    <property type="match status" value="1"/>
</dbReference>
<evidence type="ECO:0000256" key="7">
    <source>
        <dbReference type="ARBA" id="ARBA00022729"/>
    </source>
</evidence>
<comment type="subcellular location">
    <subcellularLocation>
        <location evidence="2">Secreted</location>
    </subcellularLocation>
</comment>
<dbReference type="CDD" id="cd09596">
    <property type="entry name" value="M36"/>
    <property type="match status" value="1"/>
</dbReference>
<evidence type="ECO:0000259" key="13">
    <source>
        <dbReference type="Pfam" id="PF02225"/>
    </source>
</evidence>
<dbReference type="Pfam" id="PF18962">
    <property type="entry name" value="Por_Secre_tail"/>
    <property type="match status" value="1"/>
</dbReference>
<reference evidence="15 16" key="1">
    <citation type="submission" date="2016-11" db="EMBL/GenBank/DDBJ databases">
        <authorList>
            <person name="Jaros S."/>
            <person name="Januszkiewicz K."/>
            <person name="Wedrychowicz H."/>
        </authorList>
    </citation>
    <scope>NUCLEOTIDE SEQUENCE [LARGE SCALE GENOMIC DNA]</scope>
    <source>
        <strain evidence="15 16">DSM 25660</strain>
    </source>
</reference>
<keyword evidence="16" id="KW-1185">Reference proteome</keyword>
<evidence type="ECO:0000313" key="16">
    <source>
        <dbReference type="Proteomes" id="UP000184147"/>
    </source>
</evidence>
<dbReference type="InterPro" id="IPR003137">
    <property type="entry name" value="PA_domain"/>
</dbReference>
<evidence type="ECO:0000256" key="10">
    <source>
        <dbReference type="ARBA" id="ARBA00023049"/>
    </source>
</evidence>
<dbReference type="Proteomes" id="UP000184147">
    <property type="component" value="Unassembled WGS sequence"/>
</dbReference>
<evidence type="ECO:0000256" key="5">
    <source>
        <dbReference type="ARBA" id="ARBA00022670"/>
    </source>
</evidence>
<dbReference type="Pfam" id="PF02225">
    <property type="entry name" value="PA"/>
    <property type="match status" value="1"/>
</dbReference>
<dbReference type="PANTHER" id="PTHR33478">
    <property type="entry name" value="EXTRACELLULAR METALLOPROTEINASE MEP"/>
    <property type="match status" value="1"/>
</dbReference>
<dbReference type="GO" id="GO:0004222">
    <property type="term" value="F:metalloendopeptidase activity"/>
    <property type="evidence" value="ECO:0007669"/>
    <property type="project" value="InterPro"/>
</dbReference>
<gene>
    <name evidence="15" type="ORF">SAMN05444377_103145</name>
</gene>
<evidence type="ECO:0000256" key="6">
    <source>
        <dbReference type="ARBA" id="ARBA00022723"/>
    </source>
</evidence>
<dbReference type="STRING" id="1124188.SAMN05444377_103145"/>
<comment type="cofactor">
    <cofactor evidence="1">
        <name>Zn(2+)</name>
        <dbReference type="ChEBI" id="CHEBI:29105"/>
    </cofactor>
</comment>
<dbReference type="Gene3D" id="3.50.30.30">
    <property type="match status" value="1"/>
</dbReference>
<evidence type="ECO:0000313" key="15">
    <source>
        <dbReference type="EMBL" id="SHF06508.1"/>
    </source>
</evidence>
<proteinExistence type="inferred from homology"/>
<evidence type="ECO:0000256" key="11">
    <source>
        <dbReference type="ARBA" id="ARBA00023145"/>
    </source>
</evidence>
<keyword evidence="4" id="KW-0964">Secreted</keyword>
<feature type="signal peptide" evidence="12">
    <location>
        <begin position="1"/>
        <end position="17"/>
    </location>
</feature>
<sequence>MKKIYLGLLFLCSSIWAQEIPKQAIQAALQKQQIAQKWAETDIAHWEVVSQTSSESTGITNYFIRQTLDGLPLFESVTTVWVKNGAVLQVGDRFITGILQKADRKTNAQPAAAIFQKATQALGYNLSPTVLKQENATKVTLTNGDAEEDPIQATLGYLTVNDRLQKVWHFEFYSPNQEHLWSLYADAASGLIVQKNDLTVRCQFDHPHSPAQSASPIFSFEKSVQKAVSPLQVQSGNYRVIPFEFESPNHSPFQLISSPANALASPKGWHDTNNLSDNNPTLKYTYTRGNNVWARADFTNTNPTAHSTNTTANGYAPDGGSSLTFDFPYGGVSVQPNTYINAAVTNLFYMNNCLHDIWYQYGFNEQNGNFQQNNFGRGGSGSDFVWADAQDGSRSTTPTFNNANFSTPADGTRPRMQMYVWNVAPPIFPVTVNSPASVAGNYRAVQNVFNPGFVSLPQAPNFIQSDLVLYQDGTGGLNEACVAPSNGAAMNGKIVIIRRGNCNFTVKVKNAQTRGAVAVIIVNNVSEPEFVSMSGADATITIPAICMSFDDGENLIGNTFGSTVNVRLQLNGAPFVSTDGDFDNGIISHEYGHGISNRLTGGPSLSNCLTNEEQMGEGWSDWFALMLQMKPGDVGTTPKGIGTFAVSQPTTGRGIRRFPYTTDMTINPSTFATVNDNFITDADGNTTISPHNIGEVWCAMLWDLTWAYVTKYGYDNNKYTGTGGNNRVMRLVLDGLKLQPCNPSFTEARDALIAADQATTGGADYCMIWEVFARRGLGINASSGNRNDSADQVEDFTQPAPGPNCTALGTSIFENSLTYRVYPNPATNEVFVELPNYSRALEIRLIDIHGRVVYQAQWNNGNINRIPIGNLQTGMYLLQATGDSIQITEKIIKN</sequence>
<dbReference type="RefSeq" id="WP_073361928.1">
    <property type="nucleotide sequence ID" value="NZ_FQVQ01000003.1"/>
</dbReference>
<dbReference type="GO" id="GO:0005615">
    <property type="term" value="C:extracellular space"/>
    <property type="evidence" value="ECO:0007669"/>
    <property type="project" value="InterPro"/>
</dbReference>
<evidence type="ECO:0000256" key="3">
    <source>
        <dbReference type="ARBA" id="ARBA00006006"/>
    </source>
</evidence>
<feature type="chain" id="PRO_5012589878" evidence="12">
    <location>
        <begin position="18"/>
        <end position="894"/>
    </location>
</feature>
<evidence type="ECO:0000256" key="4">
    <source>
        <dbReference type="ARBA" id="ARBA00022525"/>
    </source>
</evidence>
<dbReference type="GO" id="GO:0008270">
    <property type="term" value="F:zinc ion binding"/>
    <property type="evidence" value="ECO:0007669"/>
    <property type="project" value="InterPro"/>
</dbReference>
<dbReference type="AlphaFoldDB" id="A0A1M4YLG4"/>
<dbReference type="NCBIfam" id="TIGR04183">
    <property type="entry name" value="Por_Secre_tail"/>
    <property type="match status" value="1"/>
</dbReference>
<keyword evidence="9" id="KW-0862">Zinc</keyword>
<dbReference type="InterPro" id="IPR046450">
    <property type="entry name" value="PA_dom_sf"/>
</dbReference>
<dbReference type="SUPFAM" id="SSF55486">
    <property type="entry name" value="Metalloproteases ('zincins'), catalytic domain"/>
    <property type="match status" value="1"/>
</dbReference>
<keyword evidence="7 12" id="KW-0732">Signal</keyword>
<dbReference type="OrthoDB" id="5377264at2"/>
<dbReference type="EMBL" id="FQVQ01000003">
    <property type="protein sequence ID" value="SHF06508.1"/>
    <property type="molecule type" value="Genomic_DNA"/>
</dbReference>
<dbReference type="InterPro" id="IPR001842">
    <property type="entry name" value="Peptidase_M36"/>
</dbReference>
<dbReference type="InterPro" id="IPR026444">
    <property type="entry name" value="Secre_tail"/>
</dbReference>
<dbReference type="NCBIfam" id="NF038113">
    <property type="entry name" value="T9SSA_dep_M36"/>
    <property type="match status" value="1"/>
</dbReference>
<dbReference type="InterPro" id="IPR050371">
    <property type="entry name" value="Fungal_virulence_M36"/>
</dbReference>
<dbReference type="PANTHER" id="PTHR33478:SF1">
    <property type="entry name" value="EXTRACELLULAR METALLOPROTEINASE MEP"/>
    <property type="match status" value="1"/>
</dbReference>
<evidence type="ECO:0000256" key="1">
    <source>
        <dbReference type="ARBA" id="ARBA00001947"/>
    </source>
</evidence>
<evidence type="ECO:0000259" key="14">
    <source>
        <dbReference type="Pfam" id="PF18962"/>
    </source>
</evidence>
<accession>A0A1M4YLG4</accession>
<feature type="domain" description="Secretion system C-terminal sorting" evidence="14">
    <location>
        <begin position="821"/>
        <end position="892"/>
    </location>
</feature>
<evidence type="ECO:0000256" key="2">
    <source>
        <dbReference type="ARBA" id="ARBA00004613"/>
    </source>
</evidence>
<evidence type="ECO:0000256" key="8">
    <source>
        <dbReference type="ARBA" id="ARBA00022801"/>
    </source>
</evidence>
<keyword evidence="6" id="KW-0479">Metal-binding</keyword>
<keyword evidence="8" id="KW-0378">Hydrolase</keyword>
<dbReference type="InterPro" id="IPR027268">
    <property type="entry name" value="Peptidase_M4/M1_CTD_sf"/>
</dbReference>
<keyword evidence="10" id="KW-0482">Metalloprotease</keyword>
<feature type="domain" description="PA" evidence="13">
    <location>
        <begin position="477"/>
        <end position="555"/>
    </location>
</feature>
<keyword evidence="5" id="KW-0645">Protease</keyword>
<dbReference type="CDD" id="cd04818">
    <property type="entry name" value="PA_subtilisin_1"/>
    <property type="match status" value="1"/>
</dbReference>
<dbReference type="SUPFAM" id="SSF52025">
    <property type="entry name" value="PA domain"/>
    <property type="match status" value="1"/>
</dbReference>
<organism evidence="15 16">
    <name type="scientific">Flavobacterium fontis</name>
    <dbReference type="NCBI Taxonomy" id="1124188"/>
    <lineage>
        <taxon>Bacteria</taxon>
        <taxon>Pseudomonadati</taxon>
        <taxon>Bacteroidota</taxon>
        <taxon>Flavobacteriia</taxon>
        <taxon>Flavobacteriales</taxon>
        <taxon>Flavobacteriaceae</taxon>
        <taxon>Flavobacterium</taxon>
    </lineage>
</organism>
<dbReference type="Pfam" id="PF02128">
    <property type="entry name" value="Peptidase_M36"/>
    <property type="match status" value="1"/>
</dbReference>
<dbReference type="Gene3D" id="3.10.170.10">
    <property type="match status" value="1"/>
</dbReference>